<protein>
    <submittedName>
        <fullName evidence="1">Uncharacterized protein</fullName>
    </submittedName>
</protein>
<proteinExistence type="predicted"/>
<keyword evidence="2" id="KW-1185">Reference proteome</keyword>
<sequence>MMEHANPGAGPETNLEAISETNSSQESGDLDDNPGILECRVADVTCDIEFKDPKTPAYYGMFDGHIIKPAGSETHAASNPTSKPAPAPAQIHTTYNARGVRNIITFRPPADAAFAEWQLAYDQVSRQMLRFGRLTFHGACIEYAGRAYVFTAFSGTGKSTHIRLWRRYLGPSVLPVNGDKPIFRLDDGNALACGTPWSGKERWQRNVQVPLGGIAILKRGTTCSIRKATVDEAVEELMNRIYLTRDAEEAMLATDLLDKLIARVPIYVLTCDMSEQAVKTSFEAMTGLDYATAAAAAATETAAAATATATPKTNS</sequence>
<dbReference type="EMBL" id="WBVT01000055">
    <property type="protein sequence ID" value="KAB7789001.1"/>
    <property type="molecule type" value="Genomic_DNA"/>
</dbReference>
<gene>
    <name evidence="1" type="ORF">F7D09_2041</name>
</gene>
<dbReference type="Proteomes" id="UP000441772">
    <property type="component" value="Unassembled WGS sequence"/>
</dbReference>
<evidence type="ECO:0000313" key="1">
    <source>
        <dbReference type="EMBL" id="KAB7789001.1"/>
    </source>
</evidence>
<organism evidence="1 2">
    <name type="scientific">Bifidobacterium leontopitheci</name>
    <dbReference type="NCBI Taxonomy" id="2650774"/>
    <lineage>
        <taxon>Bacteria</taxon>
        <taxon>Bacillati</taxon>
        <taxon>Actinomycetota</taxon>
        <taxon>Actinomycetes</taxon>
        <taxon>Bifidobacteriales</taxon>
        <taxon>Bifidobacteriaceae</taxon>
        <taxon>Bifidobacterium</taxon>
    </lineage>
</organism>
<name>A0A6I1GR23_9BIFI</name>
<evidence type="ECO:0000313" key="2">
    <source>
        <dbReference type="Proteomes" id="UP000441772"/>
    </source>
</evidence>
<dbReference type="SUPFAM" id="SSF53795">
    <property type="entry name" value="PEP carboxykinase-like"/>
    <property type="match status" value="1"/>
</dbReference>
<dbReference type="AlphaFoldDB" id="A0A6I1GR23"/>
<reference evidence="1 2" key="1">
    <citation type="submission" date="2019-09" db="EMBL/GenBank/DDBJ databases">
        <title>Characterization of the phylogenetic diversity of two novel species belonging to the genus Bifidobacterium: Bifidobacterium cebidarum sp. nov. and Bifidobacterium leontopitheci sp. nov.</title>
        <authorList>
            <person name="Lugli G.A."/>
            <person name="Duranti S."/>
            <person name="Milani C."/>
            <person name="Turroni F."/>
            <person name="Ventura M."/>
        </authorList>
    </citation>
    <scope>NUCLEOTIDE SEQUENCE [LARGE SCALE GENOMIC DNA]</scope>
    <source>
        <strain evidence="1 2">LMG 31471</strain>
    </source>
</reference>
<comment type="caution">
    <text evidence="1">The sequence shown here is derived from an EMBL/GenBank/DDBJ whole genome shotgun (WGS) entry which is preliminary data.</text>
</comment>
<dbReference type="RefSeq" id="WP_152235439.1">
    <property type="nucleotide sequence ID" value="NZ_JBHSKZ010000057.1"/>
</dbReference>
<accession>A0A6I1GR23</accession>